<evidence type="ECO:0000259" key="3">
    <source>
        <dbReference type="PROSITE" id="PS50883"/>
    </source>
</evidence>
<dbReference type="PROSITE" id="PS50112">
    <property type="entry name" value="PAS"/>
    <property type="match status" value="2"/>
</dbReference>
<dbReference type="InterPro" id="IPR052155">
    <property type="entry name" value="Biofilm_reg_signaling"/>
</dbReference>
<dbReference type="PANTHER" id="PTHR44757:SF2">
    <property type="entry name" value="BIOFILM ARCHITECTURE MAINTENANCE PROTEIN MBAA"/>
    <property type="match status" value="1"/>
</dbReference>
<dbReference type="PROSITE" id="PS50113">
    <property type="entry name" value="PAC"/>
    <property type="match status" value="2"/>
</dbReference>
<dbReference type="Pfam" id="PF00563">
    <property type="entry name" value="EAL"/>
    <property type="match status" value="1"/>
</dbReference>
<reference evidence="5 6" key="1">
    <citation type="submission" date="2023-06" db="EMBL/GenBank/DDBJ databases">
        <title>Sporosarcina sp. nov., isolated from Korean traditional fermented seafood 'Jeotgal'.</title>
        <authorList>
            <person name="Yang A.-I."/>
            <person name="Shin N.-R."/>
        </authorList>
    </citation>
    <scope>NUCLEOTIDE SEQUENCE [LARGE SCALE GENOMIC DNA]</scope>
    <source>
        <strain evidence="5 6">KCTC3840</strain>
    </source>
</reference>
<comment type="caution">
    <text evidence="5">The sequence shown here is derived from an EMBL/GenBank/DDBJ whole genome shotgun (WGS) entry which is preliminary data.</text>
</comment>
<dbReference type="InterPro" id="IPR001633">
    <property type="entry name" value="EAL_dom"/>
</dbReference>
<evidence type="ECO:0000259" key="4">
    <source>
        <dbReference type="PROSITE" id="PS50887"/>
    </source>
</evidence>
<feature type="domain" description="PAS" evidence="1">
    <location>
        <begin position="22"/>
        <end position="60"/>
    </location>
</feature>
<dbReference type="InterPro" id="IPR000014">
    <property type="entry name" value="PAS"/>
</dbReference>
<dbReference type="InterPro" id="IPR035965">
    <property type="entry name" value="PAS-like_dom_sf"/>
</dbReference>
<dbReference type="CDD" id="cd01948">
    <property type="entry name" value="EAL"/>
    <property type="match status" value="1"/>
</dbReference>
<dbReference type="Pfam" id="PF13426">
    <property type="entry name" value="PAS_9"/>
    <property type="match status" value="1"/>
</dbReference>
<dbReference type="CDD" id="cd01949">
    <property type="entry name" value="GGDEF"/>
    <property type="match status" value="1"/>
</dbReference>
<dbReference type="PROSITE" id="PS50887">
    <property type="entry name" value="GGDEF"/>
    <property type="match status" value="1"/>
</dbReference>
<feature type="domain" description="PAC" evidence="2">
    <location>
        <begin position="208"/>
        <end position="260"/>
    </location>
</feature>
<dbReference type="InterPro" id="IPR043128">
    <property type="entry name" value="Rev_trsase/Diguanyl_cyclase"/>
</dbReference>
<dbReference type="SMART" id="SM00267">
    <property type="entry name" value="GGDEF"/>
    <property type="match status" value="1"/>
</dbReference>
<evidence type="ECO:0000313" key="6">
    <source>
        <dbReference type="Proteomes" id="UP001280629"/>
    </source>
</evidence>
<feature type="domain" description="PAS" evidence="1">
    <location>
        <begin position="136"/>
        <end position="193"/>
    </location>
</feature>
<dbReference type="Gene3D" id="3.20.20.450">
    <property type="entry name" value="EAL domain"/>
    <property type="match status" value="1"/>
</dbReference>
<dbReference type="Proteomes" id="UP001280629">
    <property type="component" value="Unassembled WGS sequence"/>
</dbReference>
<organism evidence="5 6">
    <name type="scientific">Sporosarcina aquimarina</name>
    <dbReference type="NCBI Taxonomy" id="114975"/>
    <lineage>
        <taxon>Bacteria</taxon>
        <taxon>Bacillati</taxon>
        <taxon>Bacillota</taxon>
        <taxon>Bacilli</taxon>
        <taxon>Bacillales</taxon>
        <taxon>Caryophanaceae</taxon>
        <taxon>Sporosarcina</taxon>
    </lineage>
</organism>
<evidence type="ECO:0000313" key="5">
    <source>
        <dbReference type="EMBL" id="MDW0109905.1"/>
    </source>
</evidence>
<dbReference type="InterPro" id="IPR029787">
    <property type="entry name" value="Nucleotide_cyclase"/>
</dbReference>
<name>A0ABU4FYV3_9BACL</name>
<feature type="domain" description="EAL" evidence="3">
    <location>
        <begin position="554"/>
        <end position="805"/>
    </location>
</feature>
<dbReference type="Pfam" id="PF08447">
    <property type="entry name" value="PAS_3"/>
    <property type="match status" value="1"/>
</dbReference>
<dbReference type="NCBIfam" id="TIGR00229">
    <property type="entry name" value="sensory_box"/>
    <property type="match status" value="2"/>
</dbReference>
<dbReference type="InterPro" id="IPR000160">
    <property type="entry name" value="GGDEF_dom"/>
</dbReference>
<dbReference type="InterPro" id="IPR000700">
    <property type="entry name" value="PAS-assoc_C"/>
</dbReference>
<evidence type="ECO:0000259" key="1">
    <source>
        <dbReference type="PROSITE" id="PS50112"/>
    </source>
</evidence>
<dbReference type="CDD" id="cd00130">
    <property type="entry name" value="PAS"/>
    <property type="match status" value="2"/>
</dbReference>
<dbReference type="SMART" id="SM00052">
    <property type="entry name" value="EAL"/>
    <property type="match status" value="1"/>
</dbReference>
<dbReference type="EMBL" id="JAUBDH010000004">
    <property type="protein sequence ID" value="MDW0109905.1"/>
    <property type="molecule type" value="Genomic_DNA"/>
</dbReference>
<dbReference type="PROSITE" id="PS50883">
    <property type="entry name" value="EAL"/>
    <property type="match status" value="1"/>
</dbReference>
<feature type="domain" description="GGDEF" evidence="4">
    <location>
        <begin position="413"/>
        <end position="545"/>
    </location>
</feature>
<dbReference type="NCBIfam" id="TIGR00254">
    <property type="entry name" value="GGDEF"/>
    <property type="match status" value="1"/>
</dbReference>
<evidence type="ECO:0000259" key="2">
    <source>
        <dbReference type="PROSITE" id="PS50113"/>
    </source>
</evidence>
<dbReference type="Pfam" id="PF00990">
    <property type="entry name" value="GGDEF"/>
    <property type="match status" value="1"/>
</dbReference>
<gene>
    <name evidence="5" type="ORF">QT716_07510</name>
</gene>
<keyword evidence="6" id="KW-1185">Reference proteome</keyword>
<sequence>MVLTEVQHATSLSRLLEEKFCVSITNTNGIITYVNSRFCELTKFSEQELIGNTYQLLSPNHDPQEMFDEMNQADSHQLIRQFVVKGLKKDGSPYWASATMVPVMNNEGKTTHYISIDVDITSEQIQSEAYSATLQMLHNLEEALDQSSVVAATDASGVIKYVNDKFCELSKYTAEELLGNTHRIINSGHHPEEFFANMWQTIKSGQIWQGEVKNRAKDGTFYWMSTAIVPFKDSNDKPYEYISIRSDITARIEAEQALESALKNDFRKTVENLQNAIFRYEQDENGKIRITLLEGQICKKLGLTKTLLNSKTEAYPFSEKELTLLRPYIHAALKGKSCHFEIDYSNHTFIIYLSPVRENDVVVEVVGTCMDITDRKKAEKLVEHMAYYDSLTGLPNRRLFKLDVSEAIEQANSEFSIMYLDLDRFKNINDSLGHFIGDEVLKAVADRLSRCIGPDDLACRLGGDEFVIMLRETKREKLDEVSQQIIDAISHPYTFNSIEVYITPSIGISRFPLDGEDYDRLLRNADTALFMAKEQGKNTFRFFTQELNNNLMEKTLLEMDLRQAISKDELELYYQPQYDMKTGLMTGVEALVRWNHSTKGLISPGTFIPIAEESGLILPIGLWVLETACAQAKTWQCENFQSLRMSVNVSIRQFKQPSFVDEVLDVLHKTGLDPAYLNIEITESMTTDVIYSQKILQRLHTEGIRVSIDDFGTGYSSLSYLSKFPITHLKIDQVFLQDLNSSNTAIIKTIIELAKNLNIDVIAEGVETAEQASFLSTLRCDEVQGYLYSRPLTKDKVEDLLKSFVY</sequence>
<accession>A0ABU4FYV3</accession>
<proteinExistence type="predicted"/>
<dbReference type="SUPFAM" id="SSF55073">
    <property type="entry name" value="Nucleotide cyclase"/>
    <property type="match status" value="1"/>
</dbReference>
<feature type="domain" description="PAC" evidence="2">
    <location>
        <begin position="80"/>
        <end position="132"/>
    </location>
</feature>
<dbReference type="SUPFAM" id="SSF141868">
    <property type="entry name" value="EAL domain-like"/>
    <property type="match status" value="1"/>
</dbReference>
<dbReference type="RefSeq" id="WP_317935461.1">
    <property type="nucleotide sequence ID" value="NZ_JAUBDH010000004.1"/>
</dbReference>
<dbReference type="SMART" id="SM00091">
    <property type="entry name" value="PAS"/>
    <property type="match status" value="2"/>
</dbReference>
<dbReference type="Gene3D" id="3.30.450.20">
    <property type="entry name" value="PAS domain"/>
    <property type="match status" value="3"/>
</dbReference>
<dbReference type="Gene3D" id="3.30.70.270">
    <property type="match status" value="1"/>
</dbReference>
<dbReference type="PANTHER" id="PTHR44757">
    <property type="entry name" value="DIGUANYLATE CYCLASE DGCP"/>
    <property type="match status" value="1"/>
</dbReference>
<dbReference type="SMART" id="SM00086">
    <property type="entry name" value="PAC"/>
    <property type="match status" value="3"/>
</dbReference>
<protein>
    <submittedName>
        <fullName evidence="5">EAL domain-containing protein</fullName>
    </submittedName>
</protein>
<dbReference type="InterPro" id="IPR035919">
    <property type="entry name" value="EAL_sf"/>
</dbReference>
<dbReference type="InterPro" id="IPR001610">
    <property type="entry name" value="PAC"/>
</dbReference>
<dbReference type="InterPro" id="IPR013655">
    <property type="entry name" value="PAS_fold_3"/>
</dbReference>
<dbReference type="SUPFAM" id="SSF55785">
    <property type="entry name" value="PYP-like sensor domain (PAS domain)"/>
    <property type="match status" value="3"/>
</dbReference>